<feature type="chain" id="PRO_5045390474" description="Secreted protein" evidence="1">
    <location>
        <begin position="18"/>
        <end position="69"/>
    </location>
</feature>
<evidence type="ECO:0000313" key="2">
    <source>
        <dbReference type="EMBL" id="AKJ08825.1"/>
    </source>
</evidence>
<evidence type="ECO:0000313" key="3">
    <source>
        <dbReference type="Proteomes" id="UP000035366"/>
    </source>
</evidence>
<keyword evidence="3" id="KW-1185">Reference proteome</keyword>
<dbReference type="InterPro" id="IPR045701">
    <property type="entry name" value="DUF6059"/>
</dbReference>
<evidence type="ECO:0008006" key="4">
    <source>
        <dbReference type="Google" id="ProtNLM"/>
    </source>
</evidence>
<accession>A0ABN4G4V8</accession>
<name>A0ABN4G4V8_9ACTN</name>
<reference evidence="2 3" key="1">
    <citation type="journal article" date="2015" name="ISME J.">
        <title>Draft Genome Sequence of Streptomyces incarnatus NRRL8089, which Produces the Nucleoside Antibiotic Sinefungin.</title>
        <authorList>
            <person name="Oshima K."/>
            <person name="Hattori M."/>
            <person name="Shimizu H."/>
            <person name="Fukuda K."/>
            <person name="Nemoto M."/>
            <person name="Inagaki K."/>
            <person name="Tamura T."/>
        </authorList>
    </citation>
    <scope>NUCLEOTIDE SEQUENCE [LARGE SCALE GENOMIC DNA]</scope>
    <source>
        <strain evidence="2 3">NRRL 8089</strain>
    </source>
</reference>
<feature type="signal peptide" evidence="1">
    <location>
        <begin position="1"/>
        <end position="17"/>
    </location>
</feature>
<gene>
    <name evidence="2" type="ORF">ABB07_01885</name>
</gene>
<dbReference type="EMBL" id="CP011497">
    <property type="protein sequence ID" value="AKJ08825.1"/>
    <property type="molecule type" value="Genomic_DNA"/>
</dbReference>
<organism evidence="2 3">
    <name type="scientific">Streptomyces incarnatus</name>
    <dbReference type="NCBI Taxonomy" id="665007"/>
    <lineage>
        <taxon>Bacteria</taxon>
        <taxon>Bacillati</taxon>
        <taxon>Actinomycetota</taxon>
        <taxon>Actinomycetes</taxon>
        <taxon>Kitasatosporales</taxon>
        <taxon>Streptomycetaceae</taxon>
        <taxon>Streptomyces</taxon>
    </lineage>
</organism>
<sequence length="69" mass="7197">MAGSLLAWLLPCPASLAAVAWCWGAFIGVVVPPADEPAGPPPGHPERLATDLPATEVERELWTSLGHLS</sequence>
<dbReference type="Pfam" id="PF19534">
    <property type="entry name" value="DUF6059"/>
    <property type="match status" value="1"/>
</dbReference>
<evidence type="ECO:0000256" key="1">
    <source>
        <dbReference type="SAM" id="SignalP"/>
    </source>
</evidence>
<protein>
    <recommendedName>
        <fullName evidence="4">Secreted protein</fullName>
    </recommendedName>
</protein>
<proteinExistence type="predicted"/>
<keyword evidence="1" id="KW-0732">Signal</keyword>
<dbReference type="Proteomes" id="UP000035366">
    <property type="component" value="Chromosome"/>
</dbReference>